<dbReference type="InterPro" id="IPR024671">
    <property type="entry name" value="Atg22-like"/>
</dbReference>
<evidence type="ECO:0000256" key="6">
    <source>
        <dbReference type="ARBA" id="ARBA00023136"/>
    </source>
</evidence>
<dbReference type="InterPro" id="IPR050495">
    <property type="entry name" value="ATG22/LtaA_families"/>
</dbReference>
<name>A0A7S3VA17_9STRA</name>
<evidence type="ECO:0000256" key="4">
    <source>
        <dbReference type="ARBA" id="ARBA00022692"/>
    </source>
</evidence>
<evidence type="ECO:0000256" key="8">
    <source>
        <dbReference type="SAM" id="Phobius"/>
    </source>
</evidence>
<feature type="transmembrane region" description="Helical" evidence="8">
    <location>
        <begin position="392"/>
        <end position="418"/>
    </location>
</feature>
<feature type="transmembrane region" description="Helical" evidence="8">
    <location>
        <begin position="299"/>
        <end position="318"/>
    </location>
</feature>
<evidence type="ECO:0000256" key="1">
    <source>
        <dbReference type="ARBA" id="ARBA00004127"/>
    </source>
</evidence>
<comment type="similarity">
    <text evidence="2">Belongs to the ATG22 family.</text>
</comment>
<feature type="compositionally biased region" description="Polar residues" evidence="7">
    <location>
        <begin position="168"/>
        <end position="183"/>
    </location>
</feature>
<feature type="compositionally biased region" description="Basic and acidic residues" evidence="7">
    <location>
        <begin position="116"/>
        <end position="135"/>
    </location>
</feature>
<evidence type="ECO:0000313" key="9">
    <source>
        <dbReference type="EMBL" id="CAE0467216.1"/>
    </source>
</evidence>
<keyword evidence="5 8" id="KW-1133">Transmembrane helix</keyword>
<keyword evidence="6 8" id="KW-0472">Membrane</keyword>
<feature type="region of interest" description="Disordered" evidence="7">
    <location>
        <begin position="74"/>
        <end position="146"/>
    </location>
</feature>
<gene>
    <name evidence="9" type="ORF">CDEB00056_LOCUS12068</name>
</gene>
<evidence type="ECO:0000256" key="7">
    <source>
        <dbReference type="SAM" id="MobiDB-lite"/>
    </source>
</evidence>
<dbReference type="PANTHER" id="PTHR23519">
    <property type="entry name" value="AUTOPHAGY-RELATED PROTEIN 22"/>
    <property type="match status" value="1"/>
</dbReference>
<feature type="transmembrane region" description="Helical" evidence="8">
    <location>
        <begin position="580"/>
        <end position="599"/>
    </location>
</feature>
<dbReference type="Gene3D" id="1.20.1250.20">
    <property type="entry name" value="MFS general substrate transporter like domains"/>
    <property type="match status" value="1"/>
</dbReference>
<feature type="region of interest" description="Disordered" evidence="7">
    <location>
        <begin position="168"/>
        <end position="187"/>
    </location>
</feature>
<organism evidence="9">
    <name type="scientific">Chaetoceros debilis</name>
    <dbReference type="NCBI Taxonomy" id="122233"/>
    <lineage>
        <taxon>Eukaryota</taxon>
        <taxon>Sar</taxon>
        <taxon>Stramenopiles</taxon>
        <taxon>Ochrophyta</taxon>
        <taxon>Bacillariophyta</taxon>
        <taxon>Coscinodiscophyceae</taxon>
        <taxon>Chaetocerotophycidae</taxon>
        <taxon>Chaetocerotales</taxon>
        <taxon>Chaetocerotaceae</taxon>
        <taxon>Chaetoceros</taxon>
    </lineage>
</organism>
<comment type="subcellular location">
    <subcellularLocation>
        <location evidence="1">Endomembrane system</location>
        <topology evidence="1">Multi-pass membrane protein</topology>
    </subcellularLocation>
</comment>
<sequence>MDSPLHTSSLYNEENHNLYRLDEIHANADANADAADECEEMFPINVPYALGQNHVLIPVHRDELDEQIIHAKRDGLGEEQDQEQVNVKAKESTSALNKDGLGPFISSASESESESGTERLYSRTKSSSDARRIQFAEDEEEISEHDEEDMDIHMDMDYNANAIGASCDSGSTSTSTRLHTASNRPRMRTYTDGSEGSIFLTPTIDEDDNDNDTCCCHGKSSWCSDFKSFFSFDGNSDAKACALVKIPEAAAWVASSVYLSTVFVKFAYIEAGCAIDIPDGETVLPECNGRIYGIKPSSILTVFVMALGVITALFLPIVGALLDSSNWRRAVGAITGVVLCVITLIQSFVSEEIWFPIFVLQLFSSVILTVNVCVALAYLPELTQDKSELARYNTVALIFFNSSVVVYLIAMTVVSSLLSTSDNDLASARVALLTVFVLQIIFYGISWFRLFTPRASRALRDCGGPGLGAAQSGILTSDTERLSESKCSCGIVQNSLISLKRTITKAFRQRSEVRYFLIYRAITYPANAALIAATISYVNEQIQISSRDLGIAVLIILACAIPGNRISLSLMEKFDPLRSLKLCILIITILPCMVSILVSEPGHEYRLYLVSILWGLLLGWKEPSEKTVLCNLIPPGIEAEMMGLYVGAGQLMMWMSPLIFTVMNENGVNLRIAIASFGVYFLLGFLSLLFMGTFEDVTEGTKSHEKEDLIEHEGEFRERITL</sequence>
<dbReference type="Pfam" id="PF11700">
    <property type="entry name" value="ATG22"/>
    <property type="match status" value="1"/>
</dbReference>
<feature type="transmembrane region" description="Helical" evidence="8">
    <location>
        <begin position="355"/>
        <end position="380"/>
    </location>
</feature>
<evidence type="ECO:0000256" key="3">
    <source>
        <dbReference type="ARBA" id="ARBA00022448"/>
    </source>
</evidence>
<feature type="transmembrane region" description="Helical" evidence="8">
    <location>
        <begin position="517"/>
        <end position="537"/>
    </location>
</feature>
<keyword evidence="3" id="KW-0813">Transport</keyword>
<feature type="transmembrane region" description="Helical" evidence="8">
    <location>
        <begin position="330"/>
        <end position="349"/>
    </location>
</feature>
<reference evidence="9" key="1">
    <citation type="submission" date="2021-01" db="EMBL/GenBank/DDBJ databases">
        <authorList>
            <person name="Corre E."/>
            <person name="Pelletier E."/>
            <person name="Niang G."/>
            <person name="Scheremetjew M."/>
            <person name="Finn R."/>
            <person name="Kale V."/>
            <person name="Holt S."/>
            <person name="Cochrane G."/>
            <person name="Meng A."/>
            <person name="Brown T."/>
            <person name="Cohen L."/>
        </authorList>
    </citation>
    <scope>NUCLEOTIDE SEQUENCE</scope>
    <source>
        <strain evidence="9">MM31A-1</strain>
    </source>
</reference>
<dbReference type="InterPro" id="IPR036259">
    <property type="entry name" value="MFS_trans_sf"/>
</dbReference>
<dbReference type="AlphaFoldDB" id="A0A7S3VA17"/>
<feature type="transmembrane region" description="Helical" evidence="8">
    <location>
        <begin position="672"/>
        <end position="694"/>
    </location>
</feature>
<dbReference type="GO" id="GO:0012505">
    <property type="term" value="C:endomembrane system"/>
    <property type="evidence" value="ECO:0007669"/>
    <property type="project" value="UniProtKB-SubCell"/>
</dbReference>
<feature type="compositionally biased region" description="Acidic residues" evidence="7">
    <location>
        <begin position="136"/>
        <end position="146"/>
    </location>
</feature>
<proteinExistence type="inferred from homology"/>
<feature type="transmembrane region" description="Helical" evidence="8">
    <location>
        <begin position="549"/>
        <end position="568"/>
    </location>
</feature>
<evidence type="ECO:0000256" key="2">
    <source>
        <dbReference type="ARBA" id="ARBA00006978"/>
    </source>
</evidence>
<evidence type="ECO:0000256" key="5">
    <source>
        <dbReference type="ARBA" id="ARBA00022989"/>
    </source>
</evidence>
<keyword evidence="4 8" id="KW-0812">Transmembrane</keyword>
<dbReference type="EMBL" id="HBIO01015650">
    <property type="protein sequence ID" value="CAE0467216.1"/>
    <property type="molecule type" value="Transcribed_RNA"/>
</dbReference>
<evidence type="ECO:0008006" key="10">
    <source>
        <dbReference type="Google" id="ProtNLM"/>
    </source>
</evidence>
<protein>
    <recommendedName>
        <fullName evidence="10">Major facilitator superfamily (MFS) profile domain-containing protein</fullName>
    </recommendedName>
</protein>
<accession>A0A7S3VA17</accession>
<dbReference type="PANTHER" id="PTHR23519:SF1">
    <property type="entry name" value="AUTOPHAGY-RELATED PROTEIN 22"/>
    <property type="match status" value="1"/>
</dbReference>
<feature type="transmembrane region" description="Helical" evidence="8">
    <location>
        <begin position="430"/>
        <end position="450"/>
    </location>
</feature>
<dbReference type="SUPFAM" id="SSF103473">
    <property type="entry name" value="MFS general substrate transporter"/>
    <property type="match status" value="1"/>
</dbReference>
<feature type="transmembrane region" description="Helical" evidence="8">
    <location>
        <begin position="642"/>
        <end position="660"/>
    </location>
</feature>